<reference evidence="4" key="1">
    <citation type="submission" date="2022-09" db="EMBL/GenBank/DDBJ databases">
        <title>Fusarium specimens isolated from Avocado Roots.</title>
        <authorList>
            <person name="Stajich J."/>
            <person name="Roper C."/>
            <person name="Heimlech-Rivalta G."/>
        </authorList>
    </citation>
    <scope>NUCLEOTIDE SEQUENCE</scope>
    <source>
        <strain evidence="4">CF00136</strain>
    </source>
</reference>
<dbReference type="AlphaFoldDB" id="A0A9W8RIL8"/>
<dbReference type="PANTHER" id="PTHR35186">
    <property type="entry name" value="ANK_REP_REGION DOMAIN-CONTAINING PROTEIN"/>
    <property type="match status" value="1"/>
</dbReference>
<dbReference type="EMBL" id="JAOQAZ010000051">
    <property type="protein sequence ID" value="KAJ4244351.1"/>
    <property type="molecule type" value="Genomic_DNA"/>
</dbReference>
<feature type="chain" id="PRO_5040865071" description="DUF7580 domain-containing protein" evidence="2">
    <location>
        <begin position="21"/>
        <end position="586"/>
    </location>
</feature>
<dbReference type="OrthoDB" id="3565018at2759"/>
<gene>
    <name evidence="4" type="ORF">NW762_014478</name>
</gene>
<evidence type="ECO:0000313" key="5">
    <source>
        <dbReference type="Proteomes" id="UP001152049"/>
    </source>
</evidence>
<dbReference type="InterPro" id="IPR056002">
    <property type="entry name" value="DUF7580"/>
</dbReference>
<feature type="domain" description="DUF7580" evidence="3">
    <location>
        <begin position="198"/>
        <end position="585"/>
    </location>
</feature>
<organism evidence="4 5">
    <name type="scientific">Fusarium torreyae</name>
    <dbReference type="NCBI Taxonomy" id="1237075"/>
    <lineage>
        <taxon>Eukaryota</taxon>
        <taxon>Fungi</taxon>
        <taxon>Dikarya</taxon>
        <taxon>Ascomycota</taxon>
        <taxon>Pezizomycotina</taxon>
        <taxon>Sordariomycetes</taxon>
        <taxon>Hypocreomycetidae</taxon>
        <taxon>Hypocreales</taxon>
        <taxon>Nectriaceae</taxon>
        <taxon>Fusarium</taxon>
    </lineage>
</organism>
<keyword evidence="2" id="KW-0732">Signal</keyword>
<evidence type="ECO:0000256" key="1">
    <source>
        <dbReference type="SAM" id="Coils"/>
    </source>
</evidence>
<dbReference type="Pfam" id="PF24476">
    <property type="entry name" value="DUF7580"/>
    <property type="match status" value="1"/>
</dbReference>
<dbReference type="Proteomes" id="UP001152049">
    <property type="component" value="Unassembled WGS sequence"/>
</dbReference>
<keyword evidence="5" id="KW-1185">Reference proteome</keyword>
<comment type="caution">
    <text evidence="4">The sequence shown here is derived from an EMBL/GenBank/DDBJ whole genome shotgun (WGS) entry which is preliminary data.</text>
</comment>
<feature type="coiled-coil region" evidence="1">
    <location>
        <begin position="31"/>
        <end position="65"/>
    </location>
</feature>
<evidence type="ECO:0000313" key="4">
    <source>
        <dbReference type="EMBL" id="KAJ4244351.1"/>
    </source>
</evidence>
<feature type="signal peptide" evidence="2">
    <location>
        <begin position="1"/>
        <end position="20"/>
    </location>
</feature>
<sequence>MSGFEIAGAVLGSIPLVVSALENYKNGVRVIQRYRRYERELQSLIRNLETERVKLQNVCEKLLDGIVPPSRIDAMVENPGGDLWLKEETQREIRARLWKSWDVFQWTLSDIQTATEEINKKLGNGADASHLILITWSDKSLASKELKRMSFALSRSEYADQLTTIKDGVSNLESLATMNIELEPKRRVRSRVRLLNILRNLASSIYRAVHSSLKCSCEHQVSMRLSRCADKMTPADDEEVIQSLETHLALSRNCVQSEERSSTGTKSQQWEEVLIKASPALQRPSQASTLPSKTVEAIIDPAKQKKKSVRFSMSRFSSTTTVTEVKARLVTDLMASMSIEAARPASPGLQSSINLCGELNKAPVTQRLACLGVISDQSPGDTRSYKVYSSALSALEGHDWQMVSLHEILECRNGQNLLTYRQRLQLAVFAATSVLQLHKTPWMPNLPDSRNIFFIQSGNFANYEKAFLTVERHSPEGGSNAAPMIPTPKLLALGVLLIELIQGHTIESLQAPNEVLSPDLRPLSNYMTTQRLLGEVCQTSSNYGSAVRRCIDGEFQRQEFNLEDEDYRHDFYCGIVALLEEDLNSL</sequence>
<proteinExistence type="predicted"/>
<keyword evidence="1" id="KW-0175">Coiled coil</keyword>
<name>A0A9W8RIL8_9HYPO</name>
<dbReference type="PANTHER" id="PTHR35186:SF4">
    <property type="entry name" value="PRION-INHIBITION AND PROPAGATION HELO DOMAIN-CONTAINING PROTEIN"/>
    <property type="match status" value="1"/>
</dbReference>
<evidence type="ECO:0000256" key="2">
    <source>
        <dbReference type="SAM" id="SignalP"/>
    </source>
</evidence>
<accession>A0A9W8RIL8</accession>
<protein>
    <recommendedName>
        <fullName evidence="3">DUF7580 domain-containing protein</fullName>
    </recommendedName>
</protein>
<evidence type="ECO:0000259" key="3">
    <source>
        <dbReference type="Pfam" id="PF24476"/>
    </source>
</evidence>